<accession>A0A8H3GK94</accession>
<evidence type="ECO:0000313" key="1">
    <source>
        <dbReference type="EMBL" id="CAE6454277.1"/>
    </source>
</evidence>
<organism evidence="1 2">
    <name type="scientific">Rhizoctonia solani</name>
    <dbReference type="NCBI Taxonomy" id="456999"/>
    <lineage>
        <taxon>Eukaryota</taxon>
        <taxon>Fungi</taxon>
        <taxon>Dikarya</taxon>
        <taxon>Basidiomycota</taxon>
        <taxon>Agaricomycotina</taxon>
        <taxon>Agaricomycetes</taxon>
        <taxon>Cantharellales</taxon>
        <taxon>Ceratobasidiaceae</taxon>
        <taxon>Rhizoctonia</taxon>
    </lineage>
</organism>
<dbReference type="AlphaFoldDB" id="A0A8H3GK94"/>
<evidence type="ECO:0000313" key="2">
    <source>
        <dbReference type="Proteomes" id="UP000663853"/>
    </source>
</evidence>
<gene>
    <name evidence="1" type="ORF">RDB_LOCUS52903</name>
</gene>
<name>A0A8H3GK94_9AGAM</name>
<protein>
    <submittedName>
        <fullName evidence="1">Uncharacterized protein</fullName>
    </submittedName>
</protein>
<proteinExistence type="predicted"/>
<sequence length="359" mass="40223">MSDNEPHPLATLPVLDLGVCVHFLSNPGEIPVLKPSVCGRMVSLQSDTNSPKPTLKDAIVVWDWTEGVEILRIPFPTGCILFPVFVSEEYLIVTRTPETQVPTNQGLGITQLGRLFVYKLGSVPFEASHVATFELPKLSAPHKVYRVSVHSGSPPLPRTPHWLARYKYTPRIYDTARDAQLLCLSITSVRKFKEAWHPTDIFVSVPIRTFLDYLKTADSATYPTLTPWSAWRSKASLCYPCASSSAALLSISGLRHSIRDFCYFADKSRETVLHDSLALFDSDPQRLKLSRAEGRKERIFASYPYDRPPITLLDVQEAEPDEEPGDPTPSYTKASVNLDMGLVMRLEYVPTFIDDEHSA</sequence>
<comment type="caution">
    <text evidence="1">The sequence shown here is derived from an EMBL/GenBank/DDBJ whole genome shotgun (WGS) entry which is preliminary data.</text>
</comment>
<dbReference type="Proteomes" id="UP000663853">
    <property type="component" value="Unassembled WGS sequence"/>
</dbReference>
<dbReference type="EMBL" id="CAJMXA010001191">
    <property type="protein sequence ID" value="CAE6454277.1"/>
    <property type="molecule type" value="Genomic_DNA"/>
</dbReference>
<reference evidence="1" key="1">
    <citation type="submission" date="2021-01" db="EMBL/GenBank/DDBJ databases">
        <authorList>
            <person name="Kaushik A."/>
        </authorList>
    </citation>
    <scope>NUCLEOTIDE SEQUENCE</scope>
    <source>
        <strain evidence="1">AG6-10EEA</strain>
    </source>
</reference>